<feature type="compositionally biased region" description="Basic and acidic residues" evidence="1">
    <location>
        <begin position="132"/>
        <end position="146"/>
    </location>
</feature>
<evidence type="ECO:0000313" key="4">
    <source>
        <dbReference type="Proteomes" id="UP000274429"/>
    </source>
</evidence>
<evidence type="ECO:0000313" key="5">
    <source>
        <dbReference type="WBParaSite" id="TTAC_0000409601-mRNA-1"/>
    </source>
</evidence>
<feature type="compositionally biased region" description="Basic and acidic residues" evidence="1">
    <location>
        <begin position="193"/>
        <end position="235"/>
    </location>
</feature>
<name>A0A0R3WTK6_HYDTA</name>
<organism evidence="5">
    <name type="scientific">Hydatigena taeniaeformis</name>
    <name type="common">Feline tapeworm</name>
    <name type="synonym">Taenia taeniaeformis</name>
    <dbReference type="NCBI Taxonomy" id="6205"/>
    <lineage>
        <taxon>Eukaryota</taxon>
        <taxon>Metazoa</taxon>
        <taxon>Spiralia</taxon>
        <taxon>Lophotrochozoa</taxon>
        <taxon>Platyhelminthes</taxon>
        <taxon>Cestoda</taxon>
        <taxon>Eucestoda</taxon>
        <taxon>Cyclophyllidea</taxon>
        <taxon>Taeniidae</taxon>
        <taxon>Hydatigera</taxon>
    </lineage>
</organism>
<sequence>MEWRGGVVVLTLVFLVSGAQSLPVVNEGVAAVDANMTTTEQPPTADGPTSSVTVGVESEHTEESSHLLDGGGGVDVEGDKVSGGEIDVEGHDGIASGHEGGKGVDANDTDVTEGSASGGGRESANASAGGGGDERDVNDNNDHHEMEDADVGDDTDKFGSDMEVNGKEEVSEGVEDDGEGVNGKDGGYEGDSGEERGSDDRGDDEVNHNVDDRDGNEGLDNGGDKESREEKHESGRMLSGMAVEKAAVKGGLE</sequence>
<protein>
    <submittedName>
        <fullName evidence="3 5">Uncharacterized protein</fullName>
    </submittedName>
</protein>
<evidence type="ECO:0000256" key="1">
    <source>
        <dbReference type="SAM" id="MobiDB-lite"/>
    </source>
</evidence>
<dbReference type="STRING" id="6205.A0A0R3WTK6"/>
<dbReference type="Proteomes" id="UP000274429">
    <property type="component" value="Unassembled WGS sequence"/>
</dbReference>
<feature type="compositionally biased region" description="Basic and acidic residues" evidence="1">
    <location>
        <begin position="154"/>
        <end position="170"/>
    </location>
</feature>
<accession>A0A0R3WTK6</accession>
<evidence type="ECO:0000256" key="2">
    <source>
        <dbReference type="SAM" id="SignalP"/>
    </source>
</evidence>
<dbReference type="WBParaSite" id="TTAC_0000409601-mRNA-1">
    <property type="protein sequence ID" value="TTAC_0000409601-mRNA-1"/>
    <property type="gene ID" value="TTAC_0000409601"/>
</dbReference>
<dbReference type="AlphaFoldDB" id="A0A0R3WTK6"/>
<keyword evidence="2" id="KW-0732">Signal</keyword>
<proteinExistence type="predicted"/>
<feature type="region of interest" description="Disordered" evidence="1">
    <location>
        <begin position="38"/>
        <end position="253"/>
    </location>
</feature>
<gene>
    <name evidence="3" type="ORF">TTAC_LOCUS4080</name>
</gene>
<feature type="compositionally biased region" description="Basic and acidic residues" evidence="1">
    <location>
        <begin position="57"/>
        <end position="66"/>
    </location>
</feature>
<evidence type="ECO:0000313" key="3">
    <source>
        <dbReference type="EMBL" id="VDM24134.1"/>
    </source>
</evidence>
<keyword evidence="4" id="KW-1185">Reference proteome</keyword>
<feature type="compositionally biased region" description="Basic and acidic residues" evidence="1">
    <location>
        <begin position="77"/>
        <end position="92"/>
    </location>
</feature>
<reference evidence="3 4" key="2">
    <citation type="submission" date="2018-11" db="EMBL/GenBank/DDBJ databases">
        <authorList>
            <consortium name="Pathogen Informatics"/>
        </authorList>
    </citation>
    <scope>NUCLEOTIDE SEQUENCE [LARGE SCALE GENOMIC DNA]</scope>
</reference>
<reference evidence="5" key="1">
    <citation type="submission" date="2017-02" db="UniProtKB">
        <authorList>
            <consortium name="WormBaseParasite"/>
        </authorList>
    </citation>
    <scope>IDENTIFICATION</scope>
</reference>
<feature type="chain" id="PRO_5043133070" evidence="2">
    <location>
        <begin position="22"/>
        <end position="253"/>
    </location>
</feature>
<feature type="signal peptide" evidence="2">
    <location>
        <begin position="1"/>
        <end position="21"/>
    </location>
</feature>
<dbReference type="EMBL" id="UYWX01003625">
    <property type="protein sequence ID" value="VDM24134.1"/>
    <property type="molecule type" value="Genomic_DNA"/>
</dbReference>